<feature type="domain" description="DUF1540" evidence="1">
    <location>
        <begin position="5"/>
        <end position="42"/>
    </location>
</feature>
<dbReference type="Pfam" id="PF07561">
    <property type="entry name" value="DUF1540"/>
    <property type="match status" value="2"/>
</dbReference>
<sequence>MTNLKCSVTECINNSSRNCCRPDIMVGGKSACGCEQTCCADFEQKSGSDSAQNSCGCSSPNPQLHIRCEAEKCIYNQQGECSADDVAVRGSNCQNATCKSETECGTFKMR</sequence>
<reference evidence="2 3" key="2">
    <citation type="submission" date="2024-06" db="EMBL/GenBank/DDBJ databases">
        <title>Caproicibacterium argilliputei sp. nov, a novel caproic acid producing anaerobic bacterium isolated from pit mud.</title>
        <authorList>
            <person name="Xia S."/>
        </authorList>
    </citation>
    <scope>NUCLEOTIDE SEQUENCE [LARGE SCALE GENOMIC DNA]</scope>
    <source>
        <strain evidence="2 3">ZCY20-5</strain>
    </source>
</reference>
<name>A0AA97D8M6_9FIRM</name>
<reference evidence="3" key="3">
    <citation type="submission" date="2024-06" db="EMBL/GenBank/DDBJ databases">
        <authorList>
            <person name="Zeng C."/>
        </authorList>
    </citation>
    <scope>NUCLEOTIDE SEQUENCE [LARGE SCALE GENOMIC DNA]</scope>
    <source>
        <strain evidence="3">ZCY20-5</strain>
    </source>
</reference>
<accession>A0AA97D8M6</accession>
<evidence type="ECO:0000313" key="3">
    <source>
        <dbReference type="Proteomes" id="UP001300604"/>
    </source>
</evidence>
<proteinExistence type="predicted"/>
<dbReference type="RefSeq" id="WP_275845136.1">
    <property type="nucleotide sequence ID" value="NZ_CP135996.1"/>
</dbReference>
<dbReference type="KEGG" id="carl:PXC00_10915"/>
<dbReference type="InterPro" id="IPR011437">
    <property type="entry name" value="DUF1540"/>
</dbReference>
<dbReference type="EMBL" id="CP135996">
    <property type="protein sequence ID" value="WOC31707.1"/>
    <property type="molecule type" value="Genomic_DNA"/>
</dbReference>
<dbReference type="Proteomes" id="UP001300604">
    <property type="component" value="Chromosome"/>
</dbReference>
<organism evidence="2 3">
    <name type="scientific">Caproicibacterium argilliputei</name>
    <dbReference type="NCBI Taxonomy" id="3030016"/>
    <lineage>
        <taxon>Bacteria</taxon>
        <taxon>Bacillati</taxon>
        <taxon>Bacillota</taxon>
        <taxon>Clostridia</taxon>
        <taxon>Eubacteriales</taxon>
        <taxon>Oscillospiraceae</taxon>
        <taxon>Caproicibacterium</taxon>
    </lineage>
</organism>
<gene>
    <name evidence="2" type="ORF">PXC00_10915</name>
</gene>
<reference evidence="3" key="1">
    <citation type="submission" date="2024-06" db="EMBL/GenBank/DDBJ databases">
        <title>Caproicibacterium argilliputei sp. nov, a novel caproic acid producing anaerobic bacterium isolated from pit mud.</title>
        <authorList>
            <person name="Zeng C."/>
        </authorList>
    </citation>
    <scope>NUCLEOTIDE SEQUENCE [LARGE SCALE GENOMIC DNA]</scope>
    <source>
        <strain evidence="3">ZCY20-5</strain>
    </source>
</reference>
<protein>
    <submittedName>
        <fullName evidence="2">DUF1540 domain-containing protein</fullName>
    </submittedName>
</protein>
<evidence type="ECO:0000313" key="2">
    <source>
        <dbReference type="EMBL" id="WOC31707.1"/>
    </source>
</evidence>
<evidence type="ECO:0000259" key="1">
    <source>
        <dbReference type="Pfam" id="PF07561"/>
    </source>
</evidence>
<keyword evidence="3" id="KW-1185">Reference proteome</keyword>
<dbReference type="AlphaFoldDB" id="A0AA97D8M6"/>
<feature type="domain" description="DUF1540" evidence="1">
    <location>
        <begin position="66"/>
        <end position="107"/>
    </location>
</feature>